<evidence type="ECO:0000313" key="4">
    <source>
        <dbReference type="Proteomes" id="UP001162156"/>
    </source>
</evidence>
<dbReference type="EMBL" id="JANEYF010004778">
    <property type="protein sequence ID" value="KAJ8930107.1"/>
    <property type="molecule type" value="Genomic_DNA"/>
</dbReference>
<dbReference type="Proteomes" id="UP001162156">
    <property type="component" value="Unassembled WGS sequence"/>
</dbReference>
<accession>A0AAV8WU59</accession>
<gene>
    <name evidence="3" type="ORF">NQ314_017130</name>
</gene>
<dbReference type="PANTHER" id="PTHR46560:SF4">
    <property type="entry name" value="DUSKY"/>
    <property type="match status" value="1"/>
</dbReference>
<dbReference type="Pfam" id="PF25057">
    <property type="entry name" value="CUT_N"/>
    <property type="match status" value="1"/>
</dbReference>
<organism evidence="3 4">
    <name type="scientific">Rhamnusium bicolor</name>
    <dbReference type="NCBI Taxonomy" id="1586634"/>
    <lineage>
        <taxon>Eukaryota</taxon>
        <taxon>Metazoa</taxon>
        <taxon>Ecdysozoa</taxon>
        <taxon>Arthropoda</taxon>
        <taxon>Hexapoda</taxon>
        <taxon>Insecta</taxon>
        <taxon>Pterygota</taxon>
        <taxon>Neoptera</taxon>
        <taxon>Endopterygota</taxon>
        <taxon>Coleoptera</taxon>
        <taxon>Polyphaga</taxon>
        <taxon>Cucujiformia</taxon>
        <taxon>Chrysomeloidea</taxon>
        <taxon>Cerambycidae</taxon>
        <taxon>Lepturinae</taxon>
        <taxon>Rhagiini</taxon>
        <taxon>Rhamnusium</taxon>
    </lineage>
</organism>
<dbReference type="SMART" id="SM00241">
    <property type="entry name" value="ZP"/>
    <property type="match status" value="1"/>
</dbReference>
<evidence type="ECO:0000259" key="2">
    <source>
        <dbReference type="PROSITE" id="PS51034"/>
    </source>
</evidence>
<feature type="compositionally biased region" description="Polar residues" evidence="1">
    <location>
        <begin position="131"/>
        <end position="158"/>
    </location>
</feature>
<name>A0AAV8WU59_9CUCU</name>
<feature type="region of interest" description="Disordered" evidence="1">
    <location>
        <begin position="14"/>
        <end position="39"/>
    </location>
</feature>
<dbReference type="AlphaFoldDB" id="A0AAV8WU59"/>
<dbReference type="InterPro" id="IPR055355">
    <property type="entry name" value="ZP-C"/>
</dbReference>
<feature type="domain" description="ZP" evidence="2">
    <location>
        <begin position="190"/>
        <end position="441"/>
    </location>
</feature>
<protein>
    <recommendedName>
        <fullName evidence="2">ZP domain-containing protein</fullName>
    </recommendedName>
</protein>
<evidence type="ECO:0000256" key="1">
    <source>
        <dbReference type="SAM" id="MobiDB-lite"/>
    </source>
</evidence>
<dbReference type="Gene3D" id="2.60.40.3210">
    <property type="entry name" value="Zona pellucida, ZP-N domain"/>
    <property type="match status" value="1"/>
</dbReference>
<keyword evidence="4" id="KW-1185">Reference proteome</keyword>
<comment type="caution">
    <text evidence="3">The sequence shown here is derived from an EMBL/GenBank/DDBJ whole genome shotgun (WGS) entry which is preliminary data.</text>
</comment>
<dbReference type="Pfam" id="PF00100">
    <property type="entry name" value="Zona_pellucida"/>
    <property type="match status" value="1"/>
</dbReference>
<proteinExistence type="predicted"/>
<feature type="compositionally biased region" description="Low complexity" evidence="1">
    <location>
        <begin position="107"/>
        <end position="119"/>
    </location>
</feature>
<dbReference type="InterPro" id="IPR056953">
    <property type="entry name" value="CUT_N"/>
</dbReference>
<dbReference type="PANTHER" id="PTHR46560">
    <property type="entry name" value="CYPHER, ISOFORM B"/>
    <property type="match status" value="1"/>
</dbReference>
<evidence type="ECO:0000313" key="3">
    <source>
        <dbReference type="EMBL" id="KAJ8930107.1"/>
    </source>
</evidence>
<reference evidence="3" key="1">
    <citation type="journal article" date="2023" name="Insect Mol. Biol.">
        <title>Genome sequencing provides insights into the evolution of gene families encoding plant cell wall-degrading enzymes in longhorned beetles.</title>
        <authorList>
            <person name="Shin N.R."/>
            <person name="Okamura Y."/>
            <person name="Kirsch R."/>
            <person name="Pauchet Y."/>
        </authorList>
    </citation>
    <scope>NUCLEOTIDE SEQUENCE</scope>
    <source>
        <strain evidence="3">RBIC_L_NR</strain>
    </source>
</reference>
<dbReference type="PROSITE" id="PS51034">
    <property type="entry name" value="ZP_2"/>
    <property type="match status" value="1"/>
</dbReference>
<feature type="region of interest" description="Disordered" evidence="1">
    <location>
        <begin position="81"/>
        <end position="182"/>
    </location>
</feature>
<sequence>MDNLFSEKYIGAVSYPTPGYPSQRPDISTPGDFTGYPTAYPSQSVTTELPVQPSTGFPTQPPPVMQKNRASLHNLHLDFFTGYPTRQPELPTQTPSDFTTSQRPEVSTDSSSPRTTPVPVTLPPVSPTETFTSATTSENQQPVDVTTTQSPEINTIPTERSEKPSDNESNDSGADEDLKHPPHIHAIEVECAKDMMTISIEFNREFNGVIYSKGYYNMPECRYVKENSGQTKYAFTVNLNMCGTEFINAFDTQGQSYLENVLVLQNEVGIQEIWDTVRAVRCLWEGNLKESLSVSLSVGMLSQEIVTFSGDTAMAKLDIQLGKGPFGQPANGLVKIGESMTLVVSVSGDPGFDIQVKDCRATDSTGDNIVPLTDENGCVLKPKLFGAFQKTRNTGDSGASIIAYAFFNAFKFPDVIDLMIECNIELCKTDCEICTDPDQKLNRDVVEDVIFIR</sequence>
<dbReference type="InterPro" id="IPR001507">
    <property type="entry name" value="ZP_dom"/>
</dbReference>
<feature type="compositionally biased region" description="Polar residues" evidence="1">
    <location>
        <begin position="90"/>
        <end position="105"/>
    </location>
</feature>